<feature type="compositionally biased region" description="Basic residues" evidence="1">
    <location>
        <begin position="175"/>
        <end position="186"/>
    </location>
</feature>
<protein>
    <recommendedName>
        <fullName evidence="2">BHLH domain-containing protein</fullName>
    </recommendedName>
</protein>
<gene>
    <name evidence="3" type="ORF">Z518_08157</name>
</gene>
<keyword evidence="4" id="KW-1185">Reference proteome</keyword>
<dbReference type="RefSeq" id="XP_013269354.1">
    <property type="nucleotide sequence ID" value="XM_013413900.1"/>
</dbReference>
<dbReference type="PANTHER" id="PTHR47336">
    <property type="entry name" value="TRANSCRIPTION FACTOR HMS1-RELATED"/>
    <property type="match status" value="1"/>
</dbReference>
<accession>A0A0D2GVA3</accession>
<dbReference type="InterPro" id="IPR011598">
    <property type="entry name" value="bHLH_dom"/>
</dbReference>
<dbReference type="GeneID" id="25296228"/>
<evidence type="ECO:0000256" key="1">
    <source>
        <dbReference type="SAM" id="MobiDB-lite"/>
    </source>
</evidence>
<evidence type="ECO:0000313" key="4">
    <source>
        <dbReference type="Proteomes" id="UP000053617"/>
    </source>
</evidence>
<dbReference type="GO" id="GO:0046983">
    <property type="term" value="F:protein dimerization activity"/>
    <property type="evidence" value="ECO:0007669"/>
    <property type="project" value="InterPro"/>
</dbReference>
<dbReference type="HOGENOM" id="CLU_068706_0_0_1"/>
<sequence length="315" mass="35189">MDSPNTNTKYQEPFLQQSDDESLFLPPTSIDVENYQNLDQFDPWQGLQSADYLIFPALDSANAGSRPDLVEDASPEAFVAPSKTTCAVDSHRCFVLDKLGPADITSRQASSVGQLDCGASARETPLPMVNLADIEDCSLAPCISKGRASPVRSSRPQGQAQGQSRKQPKDEKQPRSTRSRGRKTQPHSHFSSADDSATLRAKHNHSVVERRYRDNLNGKITQLHRTLLATEANPHLANYKSQILAPFQDGASRVRKYDIMTKAINYVHQSEVEIRHMTDEIRHLQERIYGLEKLVKCEDCTVLQNIMQLQLGEAC</sequence>
<dbReference type="PANTHER" id="PTHR47336:SF2">
    <property type="entry name" value="TRANSCRIPTION FACTOR HMS1-RELATED"/>
    <property type="match status" value="1"/>
</dbReference>
<dbReference type="SUPFAM" id="SSF47459">
    <property type="entry name" value="HLH, helix-loop-helix DNA-binding domain"/>
    <property type="match status" value="1"/>
</dbReference>
<dbReference type="AlphaFoldDB" id="A0A0D2GVA3"/>
<feature type="region of interest" description="Disordered" evidence="1">
    <location>
        <begin position="146"/>
        <end position="213"/>
    </location>
</feature>
<proteinExistence type="predicted"/>
<feature type="compositionally biased region" description="Polar residues" evidence="1">
    <location>
        <begin position="1"/>
        <end position="17"/>
    </location>
</feature>
<dbReference type="InterPro" id="IPR036638">
    <property type="entry name" value="HLH_DNA-bd_sf"/>
</dbReference>
<dbReference type="PROSITE" id="PS50888">
    <property type="entry name" value="BHLH"/>
    <property type="match status" value="1"/>
</dbReference>
<dbReference type="Gene3D" id="4.10.280.10">
    <property type="entry name" value="Helix-loop-helix DNA-binding domain"/>
    <property type="match status" value="1"/>
</dbReference>
<feature type="domain" description="BHLH" evidence="2">
    <location>
        <begin position="200"/>
        <end position="270"/>
    </location>
</feature>
<organism evidence="3 4">
    <name type="scientific">Rhinocladiella mackenziei CBS 650.93</name>
    <dbReference type="NCBI Taxonomy" id="1442369"/>
    <lineage>
        <taxon>Eukaryota</taxon>
        <taxon>Fungi</taxon>
        <taxon>Dikarya</taxon>
        <taxon>Ascomycota</taxon>
        <taxon>Pezizomycotina</taxon>
        <taxon>Eurotiomycetes</taxon>
        <taxon>Chaetothyriomycetidae</taxon>
        <taxon>Chaetothyriales</taxon>
        <taxon>Herpotrichiellaceae</taxon>
        <taxon>Rhinocladiella</taxon>
    </lineage>
</organism>
<dbReference type="EMBL" id="KN847480">
    <property type="protein sequence ID" value="KIX02218.1"/>
    <property type="molecule type" value="Genomic_DNA"/>
</dbReference>
<dbReference type="STRING" id="1442369.A0A0D2GVA3"/>
<dbReference type="VEuPathDB" id="FungiDB:Z518_08157"/>
<evidence type="ECO:0000313" key="3">
    <source>
        <dbReference type="EMBL" id="KIX02218.1"/>
    </source>
</evidence>
<dbReference type="Pfam" id="PF00010">
    <property type="entry name" value="HLH"/>
    <property type="match status" value="1"/>
</dbReference>
<feature type="compositionally biased region" description="Polar residues" evidence="1">
    <location>
        <begin position="151"/>
        <end position="165"/>
    </location>
</feature>
<evidence type="ECO:0000259" key="2">
    <source>
        <dbReference type="PROSITE" id="PS50888"/>
    </source>
</evidence>
<feature type="region of interest" description="Disordered" evidence="1">
    <location>
        <begin position="1"/>
        <end position="26"/>
    </location>
</feature>
<dbReference type="Proteomes" id="UP000053617">
    <property type="component" value="Unassembled WGS sequence"/>
</dbReference>
<reference evidence="3 4" key="1">
    <citation type="submission" date="2015-01" db="EMBL/GenBank/DDBJ databases">
        <title>The Genome Sequence of Rhinocladiella mackenzie CBS 650.93.</title>
        <authorList>
            <consortium name="The Broad Institute Genomics Platform"/>
            <person name="Cuomo C."/>
            <person name="de Hoog S."/>
            <person name="Gorbushina A."/>
            <person name="Stielow B."/>
            <person name="Teixiera M."/>
            <person name="Abouelleil A."/>
            <person name="Chapman S.B."/>
            <person name="Priest M."/>
            <person name="Young S.K."/>
            <person name="Wortman J."/>
            <person name="Nusbaum C."/>
            <person name="Birren B."/>
        </authorList>
    </citation>
    <scope>NUCLEOTIDE SEQUENCE [LARGE SCALE GENOMIC DNA]</scope>
    <source>
        <strain evidence="3 4">CBS 650.93</strain>
    </source>
</reference>
<dbReference type="InterPro" id="IPR052099">
    <property type="entry name" value="Regulatory_TF_Diverse"/>
</dbReference>
<name>A0A0D2GVA3_9EURO</name>
<dbReference type="OrthoDB" id="2133190at2759"/>